<dbReference type="Proteomes" id="UP000653454">
    <property type="component" value="Unassembled WGS sequence"/>
</dbReference>
<keyword evidence="1" id="KW-0863">Zinc-finger</keyword>
<proteinExistence type="predicted"/>
<feature type="domain" description="C2H2-type" evidence="3">
    <location>
        <begin position="196"/>
        <end position="220"/>
    </location>
</feature>
<reference evidence="4" key="1">
    <citation type="submission" date="2020-11" db="EMBL/GenBank/DDBJ databases">
        <authorList>
            <person name="Whiteford S."/>
        </authorList>
    </citation>
    <scope>NUCLEOTIDE SEQUENCE</scope>
</reference>
<dbReference type="Pfam" id="PF13909">
    <property type="entry name" value="zf-H2C2_5"/>
    <property type="match status" value="1"/>
</dbReference>
<dbReference type="Gene3D" id="3.30.160.60">
    <property type="entry name" value="Classic Zinc Finger"/>
    <property type="match status" value="1"/>
</dbReference>
<feature type="region of interest" description="Disordered" evidence="2">
    <location>
        <begin position="21"/>
        <end position="40"/>
    </location>
</feature>
<comment type="caution">
    <text evidence="4">The sequence shown here is derived from an EMBL/GenBank/DDBJ whole genome shotgun (WGS) entry which is preliminary data.</text>
</comment>
<protein>
    <submittedName>
        <fullName evidence="4">(diamondback moth) hypothetical protein</fullName>
    </submittedName>
</protein>
<organism evidence="4 5">
    <name type="scientific">Plutella xylostella</name>
    <name type="common">Diamondback moth</name>
    <name type="synonym">Plutella maculipennis</name>
    <dbReference type="NCBI Taxonomy" id="51655"/>
    <lineage>
        <taxon>Eukaryota</taxon>
        <taxon>Metazoa</taxon>
        <taxon>Ecdysozoa</taxon>
        <taxon>Arthropoda</taxon>
        <taxon>Hexapoda</taxon>
        <taxon>Insecta</taxon>
        <taxon>Pterygota</taxon>
        <taxon>Neoptera</taxon>
        <taxon>Endopterygota</taxon>
        <taxon>Lepidoptera</taxon>
        <taxon>Glossata</taxon>
        <taxon>Ditrysia</taxon>
        <taxon>Yponomeutoidea</taxon>
        <taxon>Plutellidae</taxon>
        <taxon>Plutella</taxon>
    </lineage>
</organism>
<dbReference type="AlphaFoldDB" id="A0A8S4EVZ7"/>
<name>A0A8S4EVZ7_PLUXY</name>
<keyword evidence="5" id="KW-1185">Reference proteome</keyword>
<keyword evidence="1" id="KW-0479">Metal-binding</keyword>
<accession>A0A8S4EVZ7</accession>
<dbReference type="InterPro" id="IPR013087">
    <property type="entry name" value="Znf_C2H2_type"/>
</dbReference>
<gene>
    <name evidence="4" type="ORF">PLXY2_LOCUS6982</name>
</gene>
<dbReference type="InterPro" id="IPR036236">
    <property type="entry name" value="Znf_C2H2_sf"/>
</dbReference>
<feature type="region of interest" description="Disordered" evidence="2">
    <location>
        <begin position="140"/>
        <end position="162"/>
    </location>
</feature>
<feature type="region of interest" description="Disordered" evidence="2">
    <location>
        <begin position="83"/>
        <end position="113"/>
    </location>
</feature>
<evidence type="ECO:0000259" key="3">
    <source>
        <dbReference type="PROSITE" id="PS50157"/>
    </source>
</evidence>
<dbReference type="PROSITE" id="PS50157">
    <property type="entry name" value="ZINC_FINGER_C2H2_2"/>
    <property type="match status" value="1"/>
</dbReference>
<evidence type="ECO:0000313" key="5">
    <source>
        <dbReference type="Proteomes" id="UP000653454"/>
    </source>
</evidence>
<dbReference type="SUPFAM" id="SSF57667">
    <property type="entry name" value="beta-beta-alpha zinc fingers"/>
    <property type="match status" value="1"/>
</dbReference>
<dbReference type="EMBL" id="CAJHNJ030000023">
    <property type="protein sequence ID" value="CAG9119919.1"/>
    <property type="molecule type" value="Genomic_DNA"/>
</dbReference>
<evidence type="ECO:0000256" key="1">
    <source>
        <dbReference type="PROSITE-ProRule" id="PRU00042"/>
    </source>
</evidence>
<evidence type="ECO:0000256" key="2">
    <source>
        <dbReference type="SAM" id="MobiDB-lite"/>
    </source>
</evidence>
<feature type="compositionally biased region" description="Low complexity" evidence="2">
    <location>
        <begin position="103"/>
        <end position="113"/>
    </location>
</feature>
<dbReference type="SMART" id="SM00355">
    <property type="entry name" value="ZnF_C2H2"/>
    <property type="match status" value="3"/>
</dbReference>
<evidence type="ECO:0000313" key="4">
    <source>
        <dbReference type="EMBL" id="CAG9119919.1"/>
    </source>
</evidence>
<dbReference type="GO" id="GO:0008270">
    <property type="term" value="F:zinc ion binding"/>
    <property type="evidence" value="ECO:0007669"/>
    <property type="project" value="UniProtKB-KW"/>
</dbReference>
<sequence length="220" mass="24493">MEADQNEEQVIFLDAGEVTKKAKSKKKKCPPDSNMESAASSTTIFIDVGTGPEPYTLPVDFCQPPPVQQIHVMQLAEPSVIETDAAESGCKSQEESAVEPAPQQTTTTTEESSTLLVIQPKTFKCPECPRLLQKPMKNCRGTSKKYTEGHRSASKKNMKKHELIHRPDNPLRCQNCGFIAQNPSSLKSHEKKCSNNECNKCDFKSDDADEMKRHMRAHKG</sequence>
<keyword evidence="1" id="KW-0862">Zinc</keyword>